<organism evidence="2">
    <name type="scientific">Salvia splendens</name>
    <name type="common">Scarlet sage</name>
    <dbReference type="NCBI Taxonomy" id="180675"/>
    <lineage>
        <taxon>Eukaryota</taxon>
        <taxon>Viridiplantae</taxon>
        <taxon>Streptophyta</taxon>
        <taxon>Embryophyta</taxon>
        <taxon>Tracheophyta</taxon>
        <taxon>Spermatophyta</taxon>
        <taxon>Magnoliopsida</taxon>
        <taxon>eudicotyledons</taxon>
        <taxon>Gunneridae</taxon>
        <taxon>Pentapetalae</taxon>
        <taxon>asterids</taxon>
        <taxon>lamiids</taxon>
        <taxon>Lamiales</taxon>
        <taxon>Lamiaceae</taxon>
        <taxon>Nepetoideae</taxon>
        <taxon>Mentheae</taxon>
        <taxon>Salviinae</taxon>
        <taxon>Salvia</taxon>
        <taxon>Salvia subgen. Calosphace</taxon>
        <taxon>core Calosphace</taxon>
    </lineage>
</organism>
<dbReference type="EMBL" id="PNBA02000013">
    <property type="protein sequence ID" value="KAG6403891.1"/>
    <property type="molecule type" value="Genomic_DNA"/>
</dbReference>
<evidence type="ECO:0000256" key="1">
    <source>
        <dbReference type="SAM" id="MobiDB-lite"/>
    </source>
</evidence>
<dbReference type="PANTHER" id="PTHR46250:SF15">
    <property type="entry name" value="OS01G0523800 PROTEIN"/>
    <property type="match status" value="1"/>
</dbReference>
<keyword evidence="3" id="KW-1185">Reference proteome</keyword>
<protein>
    <recommendedName>
        <fullName evidence="4">Myb/SANT-like domain-containing protein</fullName>
    </recommendedName>
</protein>
<evidence type="ECO:0008006" key="4">
    <source>
        <dbReference type="Google" id="ProtNLM"/>
    </source>
</evidence>
<reference evidence="2" key="2">
    <citation type="submission" date="2020-08" db="EMBL/GenBank/DDBJ databases">
        <title>Plant Genome Project.</title>
        <authorList>
            <person name="Zhang R.-G."/>
        </authorList>
    </citation>
    <scope>NUCLEOTIDE SEQUENCE</scope>
    <source>
        <strain evidence="2">Huo1</strain>
        <tissue evidence="2">Leaf</tissue>
    </source>
</reference>
<dbReference type="AlphaFoldDB" id="A0A8X8X1J5"/>
<sequence>MRFLVLRNGQKHHILPCADIIALHLYHFSPTYHSNPRIYNFLLISSSQQQQLEDSDLLTMGESGNWNTSQMVEDSQIGERAGRRPKTDRTRRSWSTREEEALMLALKDLVVNKWKSDNGFRGGYLARIEKIIKSECPNSDIKATPISAPSSSNGKKNYSSLVNMLNRSGVGFNYKGDHKIDCDNDQWEQIVRLDNNARYMRFKSWPLFDEWKEIFGKDRATGSSGRDLQELYHGVRSHLNVGNESQEAEFEASADGHSGTNTDNTTNSQGIPVNTMGSGEIPDQSTGDSDTGTQLPAQSNGDTGKKCPKKTGNKRKLVDRADAMLELLAKGQDETNARLDKLAGRIGFEFDASKARKKVFGMLGNIQGIILGQQIDAAEFILSKVEHLDLFNSLPEAFHHTYVLRALEKIHR</sequence>
<feature type="region of interest" description="Disordered" evidence="1">
    <location>
        <begin position="73"/>
        <end position="94"/>
    </location>
</feature>
<accession>A0A8X8X1J5</accession>
<name>A0A8X8X1J5_SALSN</name>
<feature type="compositionally biased region" description="Basic and acidic residues" evidence="1">
    <location>
        <begin position="80"/>
        <end position="94"/>
    </location>
</feature>
<proteinExistence type="predicted"/>
<feature type="region of interest" description="Disordered" evidence="1">
    <location>
        <begin position="244"/>
        <end position="314"/>
    </location>
</feature>
<dbReference type="PANTHER" id="PTHR46250">
    <property type="entry name" value="MYB/SANT-LIKE DNA-BINDING DOMAIN PROTEIN-RELATED"/>
    <property type="match status" value="1"/>
</dbReference>
<comment type="caution">
    <text evidence="2">The sequence shown here is derived from an EMBL/GenBank/DDBJ whole genome shotgun (WGS) entry which is preliminary data.</text>
</comment>
<gene>
    <name evidence="2" type="ORF">SASPL_136125</name>
</gene>
<feature type="compositionally biased region" description="Polar residues" evidence="1">
    <location>
        <begin position="258"/>
        <end position="302"/>
    </location>
</feature>
<evidence type="ECO:0000313" key="2">
    <source>
        <dbReference type="EMBL" id="KAG6403891.1"/>
    </source>
</evidence>
<evidence type="ECO:0000313" key="3">
    <source>
        <dbReference type="Proteomes" id="UP000298416"/>
    </source>
</evidence>
<reference evidence="2" key="1">
    <citation type="submission" date="2018-01" db="EMBL/GenBank/DDBJ databases">
        <authorList>
            <person name="Mao J.F."/>
        </authorList>
    </citation>
    <scope>NUCLEOTIDE SEQUENCE</scope>
    <source>
        <strain evidence="2">Huo1</strain>
        <tissue evidence="2">Leaf</tissue>
    </source>
</reference>
<dbReference type="Proteomes" id="UP000298416">
    <property type="component" value="Unassembled WGS sequence"/>
</dbReference>